<dbReference type="SUPFAM" id="SSF55874">
    <property type="entry name" value="ATPase domain of HSP90 chaperone/DNA topoisomerase II/histidine kinase"/>
    <property type="match status" value="1"/>
</dbReference>
<evidence type="ECO:0000256" key="10">
    <source>
        <dbReference type="ARBA" id="ARBA00022777"/>
    </source>
</evidence>
<evidence type="ECO:0000256" key="3">
    <source>
        <dbReference type="ARBA" id="ARBA00004236"/>
    </source>
</evidence>
<dbReference type="GO" id="GO:0005524">
    <property type="term" value="F:ATP binding"/>
    <property type="evidence" value="ECO:0007669"/>
    <property type="project" value="UniProtKB-KW"/>
</dbReference>
<evidence type="ECO:0000256" key="8">
    <source>
        <dbReference type="ARBA" id="ARBA00022692"/>
    </source>
</evidence>
<dbReference type="CDD" id="cd00082">
    <property type="entry name" value="HisKA"/>
    <property type="match status" value="1"/>
</dbReference>
<evidence type="ECO:0000256" key="9">
    <source>
        <dbReference type="ARBA" id="ARBA00022741"/>
    </source>
</evidence>
<evidence type="ECO:0000256" key="7">
    <source>
        <dbReference type="ARBA" id="ARBA00022679"/>
    </source>
</evidence>
<dbReference type="NCBIfam" id="TIGR00229">
    <property type="entry name" value="sensory_box"/>
    <property type="match status" value="1"/>
</dbReference>
<dbReference type="GO" id="GO:0006355">
    <property type="term" value="P:regulation of DNA-templated transcription"/>
    <property type="evidence" value="ECO:0007669"/>
    <property type="project" value="InterPro"/>
</dbReference>
<dbReference type="GO" id="GO:0030295">
    <property type="term" value="F:protein kinase activator activity"/>
    <property type="evidence" value="ECO:0007669"/>
    <property type="project" value="TreeGrafter"/>
</dbReference>
<dbReference type="PRINTS" id="PR00344">
    <property type="entry name" value="BCTRLSENSOR"/>
</dbReference>
<evidence type="ECO:0000313" key="20">
    <source>
        <dbReference type="Proteomes" id="UP001220610"/>
    </source>
</evidence>
<keyword evidence="10" id="KW-0418">Kinase</keyword>
<dbReference type="Pfam" id="PF02518">
    <property type="entry name" value="HATPase_c"/>
    <property type="match status" value="1"/>
</dbReference>
<dbReference type="InterPro" id="IPR050351">
    <property type="entry name" value="BphY/WalK/GraS-like"/>
</dbReference>
<dbReference type="InterPro" id="IPR036890">
    <property type="entry name" value="HATPase_C_sf"/>
</dbReference>
<dbReference type="GO" id="GO:0000155">
    <property type="term" value="F:phosphorelay sensor kinase activity"/>
    <property type="evidence" value="ECO:0007669"/>
    <property type="project" value="InterPro"/>
</dbReference>
<dbReference type="PROSITE" id="PS50885">
    <property type="entry name" value="HAMP"/>
    <property type="match status" value="1"/>
</dbReference>
<organism evidence="19 20">
    <name type="scientific">Candidatus Pseudobacter hemicellulosilyticus</name>
    <dbReference type="NCBI Taxonomy" id="3121375"/>
    <lineage>
        <taxon>Bacteria</taxon>
        <taxon>Pseudomonadati</taxon>
        <taxon>Bacteroidota</taxon>
        <taxon>Chitinophagia</taxon>
        <taxon>Chitinophagales</taxon>
        <taxon>Chitinophagaceae</taxon>
        <taxon>Pseudobacter</taxon>
    </lineage>
</organism>
<dbReference type="GO" id="GO:0000156">
    <property type="term" value="F:phosphorelay response regulator activity"/>
    <property type="evidence" value="ECO:0007669"/>
    <property type="project" value="TreeGrafter"/>
</dbReference>
<dbReference type="FunFam" id="3.30.565.10:FF:000023">
    <property type="entry name" value="PAS domain-containing sensor histidine kinase"/>
    <property type="match status" value="1"/>
</dbReference>
<dbReference type="SMART" id="SM00091">
    <property type="entry name" value="PAS"/>
    <property type="match status" value="1"/>
</dbReference>
<dbReference type="InterPro" id="IPR003660">
    <property type="entry name" value="HAMP_dom"/>
</dbReference>
<dbReference type="PANTHER" id="PTHR42878:SF7">
    <property type="entry name" value="SENSOR HISTIDINE KINASE GLRK"/>
    <property type="match status" value="1"/>
</dbReference>
<reference evidence="19" key="1">
    <citation type="submission" date="2023-03" db="EMBL/GenBank/DDBJ databases">
        <title>Andean soil-derived lignocellulolytic bacterial consortium as a source of novel taxa and putative plastic-active enzymes.</title>
        <authorList>
            <person name="Diaz-Garcia L."/>
            <person name="Chuvochina M."/>
            <person name="Feuerriegel G."/>
            <person name="Bunk B."/>
            <person name="Sproer C."/>
            <person name="Streit W.R."/>
            <person name="Rodriguez L.M."/>
            <person name="Overmann J."/>
            <person name="Jimenez D.J."/>
        </authorList>
    </citation>
    <scope>NUCLEOTIDE SEQUENCE</scope>
    <source>
        <strain evidence="19">MAG 7</strain>
    </source>
</reference>
<keyword evidence="8 15" id="KW-0812">Transmembrane</keyword>
<keyword evidence="11 19" id="KW-0067">ATP-binding</keyword>
<dbReference type="GO" id="GO:0007234">
    <property type="term" value="P:osmosensory signaling via phosphorelay pathway"/>
    <property type="evidence" value="ECO:0007669"/>
    <property type="project" value="TreeGrafter"/>
</dbReference>
<dbReference type="SMART" id="SM00304">
    <property type="entry name" value="HAMP"/>
    <property type="match status" value="1"/>
</dbReference>
<evidence type="ECO:0000256" key="13">
    <source>
        <dbReference type="ARBA" id="ARBA00023012"/>
    </source>
</evidence>
<dbReference type="Pfam" id="PF00512">
    <property type="entry name" value="HisKA"/>
    <property type="match status" value="1"/>
</dbReference>
<keyword evidence="12 15" id="KW-1133">Transmembrane helix</keyword>
<dbReference type="InterPro" id="IPR004358">
    <property type="entry name" value="Sig_transdc_His_kin-like_C"/>
</dbReference>
<evidence type="ECO:0000256" key="4">
    <source>
        <dbReference type="ARBA" id="ARBA00012438"/>
    </source>
</evidence>
<dbReference type="CDD" id="cd06225">
    <property type="entry name" value="HAMP"/>
    <property type="match status" value="1"/>
</dbReference>
<feature type="domain" description="HAMP" evidence="18">
    <location>
        <begin position="166"/>
        <end position="218"/>
    </location>
</feature>
<keyword evidence="13" id="KW-0902">Two-component regulatory system</keyword>
<dbReference type="InterPro" id="IPR000014">
    <property type="entry name" value="PAS"/>
</dbReference>
<evidence type="ECO:0000256" key="1">
    <source>
        <dbReference type="ARBA" id="ARBA00000085"/>
    </source>
</evidence>
<evidence type="ECO:0000256" key="5">
    <source>
        <dbReference type="ARBA" id="ARBA00022475"/>
    </source>
</evidence>
<feature type="domain" description="PAS" evidence="17">
    <location>
        <begin position="227"/>
        <end position="272"/>
    </location>
</feature>
<dbReference type="Proteomes" id="UP001220610">
    <property type="component" value="Chromosome"/>
</dbReference>
<dbReference type="Gene3D" id="3.30.450.20">
    <property type="entry name" value="PAS domain"/>
    <property type="match status" value="1"/>
</dbReference>
<dbReference type="GO" id="GO:0005886">
    <property type="term" value="C:plasma membrane"/>
    <property type="evidence" value="ECO:0007669"/>
    <property type="project" value="UniProtKB-SubCell"/>
</dbReference>
<evidence type="ECO:0000259" key="16">
    <source>
        <dbReference type="PROSITE" id="PS50109"/>
    </source>
</evidence>
<comment type="subcellular location">
    <subcellularLocation>
        <location evidence="3">Cell membrane</location>
    </subcellularLocation>
    <subcellularLocation>
        <location evidence="2">Membrane</location>
        <topology evidence="2">Multi-pass membrane protein</topology>
    </subcellularLocation>
</comment>
<dbReference type="Pfam" id="PF00672">
    <property type="entry name" value="HAMP"/>
    <property type="match status" value="1"/>
</dbReference>
<dbReference type="PANTHER" id="PTHR42878">
    <property type="entry name" value="TWO-COMPONENT HISTIDINE KINASE"/>
    <property type="match status" value="1"/>
</dbReference>
<keyword evidence="14 15" id="KW-0472">Membrane</keyword>
<dbReference type="InterPro" id="IPR036097">
    <property type="entry name" value="HisK_dim/P_sf"/>
</dbReference>
<dbReference type="InterPro" id="IPR003594">
    <property type="entry name" value="HATPase_dom"/>
</dbReference>
<dbReference type="EC" id="2.7.13.3" evidence="4"/>
<dbReference type="SUPFAM" id="SSF55785">
    <property type="entry name" value="PYP-like sensor domain (PAS domain)"/>
    <property type="match status" value="1"/>
</dbReference>
<dbReference type="Gene3D" id="6.10.340.10">
    <property type="match status" value="1"/>
</dbReference>
<dbReference type="InterPro" id="IPR003661">
    <property type="entry name" value="HisK_dim/P_dom"/>
</dbReference>
<evidence type="ECO:0000256" key="6">
    <source>
        <dbReference type="ARBA" id="ARBA00022553"/>
    </source>
</evidence>
<evidence type="ECO:0000259" key="18">
    <source>
        <dbReference type="PROSITE" id="PS50885"/>
    </source>
</evidence>
<dbReference type="CDD" id="cd00075">
    <property type="entry name" value="HATPase"/>
    <property type="match status" value="1"/>
</dbReference>
<accession>A0AAJ5WQV6</accession>
<dbReference type="PROSITE" id="PS50112">
    <property type="entry name" value="PAS"/>
    <property type="match status" value="1"/>
</dbReference>
<evidence type="ECO:0000256" key="15">
    <source>
        <dbReference type="SAM" id="Phobius"/>
    </source>
</evidence>
<evidence type="ECO:0000256" key="11">
    <source>
        <dbReference type="ARBA" id="ARBA00022840"/>
    </source>
</evidence>
<evidence type="ECO:0000256" key="12">
    <source>
        <dbReference type="ARBA" id="ARBA00022989"/>
    </source>
</evidence>
<dbReference type="SMART" id="SM00388">
    <property type="entry name" value="HisKA"/>
    <property type="match status" value="1"/>
</dbReference>
<dbReference type="Gene3D" id="1.10.287.130">
    <property type="match status" value="1"/>
</dbReference>
<feature type="domain" description="Histidine kinase" evidence="16">
    <location>
        <begin position="346"/>
        <end position="563"/>
    </location>
</feature>
<dbReference type="AlphaFoldDB" id="A0AAJ5WQV6"/>
<sequence length="567" mass="63564">MRLQTKLTLGISFLFLIIVVFGVLGIVSLTRLQRDAERILQNNYETLVYNNRMLKALDQLPADSTAWQLFDESLRQQETNVTEPGEKEATQSLRRYFGQLQTYPADSLALSGIRQQIRLVNDLNQAAILRKHQQTKDTAENAVTWMSIIFTALALIAFTLVINFPSVISGPIRSLAEGIGAIAGKDYSKRIHLSRKDEFGELANAFNSMAARLDEYEHSNLAKLTFEKTRIETIINQMRDAIIGFDEQRRLLFMNTVAENLTGLREKDVAGQYGPDLALRNDLLRTLLQRDSPAELKIFADSRESYFTREYIEVKNEETIIGEVIVLRNITPFHELDEAKTNFIATVSHELKTPISGIKMSAKLLEDTRVGSLNKEQQELLQGIRDDADRLLRITSELLSLSQVETGNIQLKLQPAQPAAIVHQAVGAVQFMAQQQQLTIRTSLAPNLPAVLADPEKTSWVLINFLTNALRYSPEKGVVDLAVMMKDQRVQFTVQDQGRGIDGQYLPRIFDRYYKVPGSYEQSGTGLGLAISKEFIEAQGGAIWAESHIGEGSRFGFSLAVSPAVTE</sequence>
<keyword evidence="5" id="KW-1003">Cell membrane</keyword>
<feature type="transmembrane region" description="Helical" evidence="15">
    <location>
        <begin position="6"/>
        <end position="29"/>
    </location>
</feature>
<evidence type="ECO:0000256" key="14">
    <source>
        <dbReference type="ARBA" id="ARBA00023136"/>
    </source>
</evidence>
<dbReference type="InterPro" id="IPR005467">
    <property type="entry name" value="His_kinase_dom"/>
</dbReference>
<keyword evidence="6" id="KW-0597">Phosphoprotein</keyword>
<evidence type="ECO:0000259" key="17">
    <source>
        <dbReference type="PROSITE" id="PS50112"/>
    </source>
</evidence>
<gene>
    <name evidence="19" type="ORF">P0Y53_03250</name>
</gene>
<dbReference type="InterPro" id="IPR035965">
    <property type="entry name" value="PAS-like_dom_sf"/>
</dbReference>
<feature type="transmembrane region" description="Helical" evidence="15">
    <location>
        <begin position="142"/>
        <end position="164"/>
    </location>
</feature>
<name>A0AAJ5WQV6_9BACT</name>
<comment type="catalytic activity">
    <reaction evidence="1">
        <text>ATP + protein L-histidine = ADP + protein N-phospho-L-histidine.</text>
        <dbReference type="EC" id="2.7.13.3"/>
    </reaction>
</comment>
<dbReference type="Pfam" id="PF00989">
    <property type="entry name" value="PAS"/>
    <property type="match status" value="1"/>
</dbReference>
<dbReference type="SUPFAM" id="SSF158472">
    <property type="entry name" value="HAMP domain-like"/>
    <property type="match status" value="1"/>
</dbReference>
<keyword evidence="7" id="KW-0808">Transferase</keyword>
<dbReference type="EMBL" id="CP119311">
    <property type="protein sequence ID" value="WEK36506.1"/>
    <property type="molecule type" value="Genomic_DNA"/>
</dbReference>
<keyword evidence="9" id="KW-0547">Nucleotide-binding</keyword>
<evidence type="ECO:0000313" key="19">
    <source>
        <dbReference type="EMBL" id="WEK36506.1"/>
    </source>
</evidence>
<dbReference type="InterPro" id="IPR013767">
    <property type="entry name" value="PAS_fold"/>
</dbReference>
<dbReference type="Gene3D" id="3.30.565.10">
    <property type="entry name" value="Histidine kinase-like ATPase, C-terminal domain"/>
    <property type="match status" value="1"/>
</dbReference>
<protein>
    <recommendedName>
        <fullName evidence="4">histidine kinase</fullName>
        <ecNumber evidence="4">2.7.13.3</ecNumber>
    </recommendedName>
</protein>
<dbReference type="SUPFAM" id="SSF47384">
    <property type="entry name" value="Homodimeric domain of signal transducing histidine kinase"/>
    <property type="match status" value="1"/>
</dbReference>
<proteinExistence type="predicted"/>
<dbReference type="SMART" id="SM00387">
    <property type="entry name" value="HATPase_c"/>
    <property type="match status" value="1"/>
</dbReference>
<evidence type="ECO:0000256" key="2">
    <source>
        <dbReference type="ARBA" id="ARBA00004141"/>
    </source>
</evidence>
<dbReference type="PROSITE" id="PS50109">
    <property type="entry name" value="HIS_KIN"/>
    <property type="match status" value="1"/>
</dbReference>